<reference evidence="9 10" key="1">
    <citation type="submission" date="2024-09" db="EMBL/GenBank/DDBJ databases">
        <authorList>
            <person name="Sun Q."/>
            <person name="Mori K."/>
        </authorList>
    </citation>
    <scope>NUCLEOTIDE SEQUENCE [LARGE SCALE GENOMIC DNA]</scope>
    <source>
        <strain evidence="9 10">JCM 6917</strain>
    </source>
</reference>
<evidence type="ECO:0000256" key="3">
    <source>
        <dbReference type="ARBA" id="ARBA00022475"/>
    </source>
</evidence>
<evidence type="ECO:0000256" key="1">
    <source>
        <dbReference type="ARBA" id="ARBA00004651"/>
    </source>
</evidence>
<accession>A0ABV5MXE9</accession>
<gene>
    <name evidence="9" type="ORF">ACFF45_08295</name>
</gene>
<feature type="transmembrane region" description="Helical" evidence="7">
    <location>
        <begin position="181"/>
        <end position="204"/>
    </location>
</feature>
<dbReference type="PANTHER" id="PTHR23517:SF2">
    <property type="entry name" value="MULTIDRUG RESISTANCE PROTEIN MDTH"/>
    <property type="match status" value="1"/>
</dbReference>
<keyword evidence="2" id="KW-0813">Transport</keyword>
<dbReference type="PROSITE" id="PS50850">
    <property type="entry name" value="MFS"/>
    <property type="match status" value="1"/>
</dbReference>
<dbReference type="Proteomes" id="UP001589709">
    <property type="component" value="Unassembled WGS sequence"/>
</dbReference>
<keyword evidence="5 7" id="KW-1133">Transmembrane helix</keyword>
<proteinExistence type="predicted"/>
<keyword evidence="3" id="KW-1003">Cell membrane</keyword>
<evidence type="ECO:0000256" key="5">
    <source>
        <dbReference type="ARBA" id="ARBA00022989"/>
    </source>
</evidence>
<evidence type="ECO:0000259" key="8">
    <source>
        <dbReference type="PROSITE" id="PS50850"/>
    </source>
</evidence>
<evidence type="ECO:0000256" key="7">
    <source>
        <dbReference type="SAM" id="Phobius"/>
    </source>
</evidence>
<organism evidence="9 10">
    <name type="scientific">Streptomyces cinereospinus</name>
    <dbReference type="NCBI Taxonomy" id="285561"/>
    <lineage>
        <taxon>Bacteria</taxon>
        <taxon>Bacillati</taxon>
        <taxon>Actinomycetota</taxon>
        <taxon>Actinomycetes</taxon>
        <taxon>Kitasatosporales</taxon>
        <taxon>Streptomycetaceae</taxon>
        <taxon>Streptomyces</taxon>
    </lineage>
</organism>
<feature type="transmembrane region" description="Helical" evidence="7">
    <location>
        <begin position="376"/>
        <end position="395"/>
    </location>
</feature>
<dbReference type="Gene3D" id="1.20.1250.20">
    <property type="entry name" value="MFS general substrate transporter like domains"/>
    <property type="match status" value="1"/>
</dbReference>
<dbReference type="InterPro" id="IPR036259">
    <property type="entry name" value="MFS_trans_sf"/>
</dbReference>
<dbReference type="InterPro" id="IPR020846">
    <property type="entry name" value="MFS_dom"/>
</dbReference>
<protein>
    <submittedName>
        <fullName evidence="9">MFS transporter</fullName>
    </submittedName>
</protein>
<keyword evidence="6 7" id="KW-0472">Membrane</keyword>
<dbReference type="InterPro" id="IPR011701">
    <property type="entry name" value="MFS"/>
</dbReference>
<feature type="transmembrane region" description="Helical" evidence="7">
    <location>
        <begin position="284"/>
        <end position="304"/>
    </location>
</feature>
<dbReference type="RefSeq" id="WP_381343987.1">
    <property type="nucleotide sequence ID" value="NZ_JBHMCY010000011.1"/>
</dbReference>
<dbReference type="Pfam" id="PF07690">
    <property type="entry name" value="MFS_1"/>
    <property type="match status" value="1"/>
</dbReference>
<dbReference type="InterPro" id="IPR050171">
    <property type="entry name" value="MFS_Transporters"/>
</dbReference>
<name>A0ABV5MXE9_9ACTN</name>
<feature type="transmembrane region" description="Helical" evidence="7">
    <location>
        <begin position="118"/>
        <end position="141"/>
    </location>
</feature>
<evidence type="ECO:0000256" key="4">
    <source>
        <dbReference type="ARBA" id="ARBA00022692"/>
    </source>
</evidence>
<feature type="transmembrane region" description="Helical" evidence="7">
    <location>
        <begin position="225"/>
        <end position="242"/>
    </location>
</feature>
<feature type="transmembrane region" description="Helical" evidence="7">
    <location>
        <begin position="310"/>
        <end position="338"/>
    </location>
</feature>
<feature type="transmembrane region" description="Helical" evidence="7">
    <location>
        <begin position="30"/>
        <end position="54"/>
    </location>
</feature>
<feature type="transmembrane region" description="Helical" evidence="7">
    <location>
        <begin position="258"/>
        <end position="277"/>
    </location>
</feature>
<comment type="caution">
    <text evidence="9">The sequence shown here is derived from an EMBL/GenBank/DDBJ whole genome shotgun (WGS) entry which is preliminary data.</text>
</comment>
<evidence type="ECO:0000313" key="9">
    <source>
        <dbReference type="EMBL" id="MFB9462712.1"/>
    </source>
</evidence>
<keyword evidence="10" id="KW-1185">Reference proteome</keyword>
<feature type="domain" description="Major facilitator superfamily (MFS) profile" evidence="8">
    <location>
        <begin position="1"/>
        <end position="397"/>
    </location>
</feature>
<evidence type="ECO:0000256" key="6">
    <source>
        <dbReference type="ARBA" id="ARBA00023136"/>
    </source>
</evidence>
<sequence length="403" mass="41953">MSTGQEAGTRPAEDKPRSIAAIVRHAPRPVWVLVTGVFLNRAGSFFATFLVLFLQQLGFTPREMPAILLAVGVATPLGSLMGGWASDRLSRKTSLVGSTLLASCGLGVIAAAPNKTVALAGVFGAALFAQAYLPAASALLVDHTEERDRVPVFAFFRLALNLGSTVGPLIAAVVAQHSIRPLFLISCCMYALFSLLLAVGLPSVRGAARVRPKSTGTDAGIPPRLVVFYLSIVAITAVYVQYNSTVALSVSEAHGPDAYAYLLTLNGALVILCEMPLSGLTRRVAWWIPALAGTVLMTVGIVLSGAARPYAAVAAGVVIWTVGEMLFSPVVSSATAALSPPDRVGRYQGYLSTVQAVAFGLGPAAGTFLYGTDTRMLWLCCAGVGALACCGFVAAGRAARRAR</sequence>
<feature type="transmembrane region" description="Helical" evidence="7">
    <location>
        <begin position="66"/>
        <end position="86"/>
    </location>
</feature>
<evidence type="ECO:0000313" key="10">
    <source>
        <dbReference type="Proteomes" id="UP001589709"/>
    </source>
</evidence>
<keyword evidence="4 7" id="KW-0812">Transmembrane</keyword>
<dbReference type="EMBL" id="JBHMCY010000011">
    <property type="protein sequence ID" value="MFB9462712.1"/>
    <property type="molecule type" value="Genomic_DNA"/>
</dbReference>
<feature type="transmembrane region" description="Helical" evidence="7">
    <location>
        <begin position="153"/>
        <end position="175"/>
    </location>
</feature>
<dbReference type="PANTHER" id="PTHR23517">
    <property type="entry name" value="RESISTANCE PROTEIN MDTM, PUTATIVE-RELATED-RELATED"/>
    <property type="match status" value="1"/>
</dbReference>
<feature type="transmembrane region" description="Helical" evidence="7">
    <location>
        <begin position="93"/>
        <end position="112"/>
    </location>
</feature>
<feature type="transmembrane region" description="Helical" evidence="7">
    <location>
        <begin position="350"/>
        <end position="370"/>
    </location>
</feature>
<evidence type="ECO:0000256" key="2">
    <source>
        <dbReference type="ARBA" id="ARBA00022448"/>
    </source>
</evidence>
<dbReference type="SUPFAM" id="SSF103473">
    <property type="entry name" value="MFS general substrate transporter"/>
    <property type="match status" value="1"/>
</dbReference>
<comment type="subcellular location">
    <subcellularLocation>
        <location evidence="1">Cell membrane</location>
        <topology evidence="1">Multi-pass membrane protein</topology>
    </subcellularLocation>
</comment>